<keyword evidence="4" id="KW-0902">Two-component regulatory system</keyword>
<evidence type="ECO:0000313" key="13">
    <source>
        <dbReference type="Proteomes" id="UP000612361"/>
    </source>
</evidence>
<keyword evidence="13" id="KW-1185">Reference proteome</keyword>
<dbReference type="GO" id="GO:0000976">
    <property type="term" value="F:transcription cis-regulatory region binding"/>
    <property type="evidence" value="ECO:0007669"/>
    <property type="project" value="TreeGrafter"/>
</dbReference>
<dbReference type="Proteomes" id="UP000612361">
    <property type="component" value="Unassembled WGS sequence"/>
</dbReference>
<dbReference type="InterPro" id="IPR011006">
    <property type="entry name" value="CheY-like_superfamily"/>
</dbReference>
<evidence type="ECO:0000256" key="3">
    <source>
        <dbReference type="ARBA" id="ARBA00022553"/>
    </source>
</evidence>
<dbReference type="SMART" id="SM00862">
    <property type="entry name" value="Trans_reg_C"/>
    <property type="match status" value="1"/>
</dbReference>
<dbReference type="PANTHER" id="PTHR48111:SF35">
    <property type="entry name" value="TRANSCRIPTIONAL REGULATORY PROTEIN QSEB"/>
    <property type="match status" value="1"/>
</dbReference>
<evidence type="ECO:0000259" key="11">
    <source>
        <dbReference type="PROSITE" id="PS51755"/>
    </source>
</evidence>
<protein>
    <submittedName>
        <fullName evidence="12">Response regulator transcription factor</fullName>
    </submittedName>
</protein>
<dbReference type="Gene3D" id="1.10.10.10">
    <property type="entry name" value="Winged helix-like DNA-binding domain superfamily/Winged helix DNA-binding domain"/>
    <property type="match status" value="1"/>
</dbReference>
<dbReference type="SUPFAM" id="SSF52172">
    <property type="entry name" value="CheY-like"/>
    <property type="match status" value="1"/>
</dbReference>
<comment type="subcellular location">
    <subcellularLocation>
        <location evidence="1">Cytoplasm</location>
    </subcellularLocation>
</comment>
<feature type="modified residue" description="4-aspartylphosphate" evidence="8">
    <location>
        <position position="51"/>
    </location>
</feature>
<dbReference type="GO" id="GO:0005829">
    <property type="term" value="C:cytosol"/>
    <property type="evidence" value="ECO:0007669"/>
    <property type="project" value="TreeGrafter"/>
</dbReference>
<dbReference type="Gene3D" id="3.40.50.2300">
    <property type="match status" value="1"/>
</dbReference>
<keyword evidence="6 9" id="KW-0238">DNA-binding</keyword>
<dbReference type="GO" id="GO:0006355">
    <property type="term" value="P:regulation of DNA-templated transcription"/>
    <property type="evidence" value="ECO:0007669"/>
    <property type="project" value="InterPro"/>
</dbReference>
<dbReference type="Pfam" id="PF00486">
    <property type="entry name" value="Trans_reg_C"/>
    <property type="match status" value="1"/>
</dbReference>
<evidence type="ECO:0000256" key="7">
    <source>
        <dbReference type="ARBA" id="ARBA00023163"/>
    </source>
</evidence>
<dbReference type="InterPro" id="IPR001789">
    <property type="entry name" value="Sig_transdc_resp-reg_receiver"/>
</dbReference>
<dbReference type="CDD" id="cd17624">
    <property type="entry name" value="REC_OmpR_PmrA-like"/>
    <property type="match status" value="1"/>
</dbReference>
<evidence type="ECO:0000256" key="2">
    <source>
        <dbReference type="ARBA" id="ARBA00022490"/>
    </source>
</evidence>
<evidence type="ECO:0000313" key="12">
    <source>
        <dbReference type="EMBL" id="MBC3934257.1"/>
    </source>
</evidence>
<evidence type="ECO:0000256" key="4">
    <source>
        <dbReference type="ARBA" id="ARBA00023012"/>
    </source>
</evidence>
<comment type="caution">
    <text evidence="12">The sequence shown here is derived from an EMBL/GenBank/DDBJ whole genome shotgun (WGS) entry which is preliminary data.</text>
</comment>
<organism evidence="12 13">
    <name type="scientific">Undibacterium rugosum</name>
    <dbReference type="NCBI Taxonomy" id="2762291"/>
    <lineage>
        <taxon>Bacteria</taxon>
        <taxon>Pseudomonadati</taxon>
        <taxon>Pseudomonadota</taxon>
        <taxon>Betaproteobacteria</taxon>
        <taxon>Burkholderiales</taxon>
        <taxon>Oxalobacteraceae</taxon>
        <taxon>Undibacterium</taxon>
    </lineage>
</organism>
<sequence>MRILLVEDDPQLGRATQLGLDQLGYTVDWLQRGDSVVTTVLQHDYEAILLDLSLPGMDGMQILRQLRQRDYHHPVLVITARDQIPDRIAGLDAGADDFVIKPFDLDELSARLRAASRRVHGRIQELIRYAGLLIDVSARSVQLDGQPVALTAKEFSVLLMLIEHQGQIVSREQLESTVYGWGEEVESNAIQVHIHHLRKKLGKSLIRTVHAVGYMMDKLPGAPS</sequence>
<dbReference type="GO" id="GO:0000156">
    <property type="term" value="F:phosphorelay response regulator activity"/>
    <property type="evidence" value="ECO:0007669"/>
    <property type="project" value="TreeGrafter"/>
</dbReference>
<dbReference type="GO" id="GO:0032993">
    <property type="term" value="C:protein-DNA complex"/>
    <property type="evidence" value="ECO:0007669"/>
    <property type="project" value="TreeGrafter"/>
</dbReference>
<name>A0A923I0K9_9BURK</name>
<accession>A0A923I0K9</accession>
<dbReference type="FunFam" id="3.40.50.2300:FF:000002">
    <property type="entry name" value="DNA-binding response regulator PhoP"/>
    <property type="match status" value="1"/>
</dbReference>
<evidence type="ECO:0000256" key="5">
    <source>
        <dbReference type="ARBA" id="ARBA00023015"/>
    </source>
</evidence>
<keyword evidence="2" id="KW-0963">Cytoplasm</keyword>
<evidence type="ECO:0000256" key="1">
    <source>
        <dbReference type="ARBA" id="ARBA00004496"/>
    </source>
</evidence>
<dbReference type="InterPro" id="IPR039420">
    <property type="entry name" value="WalR-like"/>
</dbReference>
<evidence type="ECO:0000259" key="10">
    <source>
        <dbReference type="PROSITE" id="PS50110"/>
    </source>
</evidence>
<feature type="DNA-binding region" description="OmpR/PhoB-type" evidence="9">
    <location>
        <begin position="124"/>
        <end position="218"/>
    </location>
</feature>
<evidence type="ECO:0000256" key="6">
    <source>
        <dbReference type="ARBA" id="ARBA00023125"/>
    </source>
</evidence>
<evidence type="ECO:0000256" key="8">
    <source>
        <dbReference type="PROSITE-ProRule" id="PRU00169"/>
    </source>
</evidence>
<gene>
    <name evidence="12" type="ORF">H8K47_02675</name>
</gene>
<dbReference type="Gene3D" id="6.10.250.690">
    <property type="match status" value="1"/>
</dbReference>
<dbReference type="AlphaFoldDB" id="A0A923I0K9"/>
<feature type="domain" description="Response regulatory" evidence="10">
    <location>
        <begin position="2"/>
        <end position="116"/>
    </location>
</feature>
<dbReference type="EMBL" id="JACOGG010000002">
    <property type="protein sequence ID" value="MBC3934257.1"/>
    <property type="molecule type" value="Genomic_DNA"/>
</dbReference>
<evidence type="ECO:0000256" key="9">
    <source>
        <dbReference type="PROSITE-ProRule" id="PRU01091"/>
    </source>
</evidence>
<dbReference type="RefSeq" id="WP_186879880.1">
    <property type="nucleotide sequence ID" value="NZ_JACOGG010000002.1"/>
</dbReference>
<dbReference type="PROSITE" id="PS51755">
    <property type="entry name" value="OMPR_PHOB"/>
    <property type="match status" value="1"/>
</dbReference>
<dbReference type="InterPro" id="IPR001867">
    <property type="entry name" value="OmpR/PhoB-type_DNA-bd"/>
</dbReference>
<dbReference type="InterPro" id="IPR036388">
    <property type="entry name" value="WH-like_DNA-bd_sf"/>
</dbReference>
<dbReference type="SMART" id="SM00448">
    <property type="entry name" value="REC"/>
    <property type="match status" value="1"/>
</dbReference>
<dbReference type="CDD" id="cd00383">
    <property type="entry name" value="trans_reg_C"/>
    <property type="match status" value="1"/>
</dbReference>
<dbReference type="PROSITE" id="PS50110">
    <property type="entry name" value="RESPONSE_REGULATORY"/>
    <property type="match status" value="1"/>
</dbReference>
<keyword evidence="5" id="KW-0805">Transcription regulation</keyword>
<feature type="domain" description="OmpR/PhoB-type" evidence="11">
    <location>
        <begin position="124"/>
        <end position="218"/>
    </location>
</feature>
<keyword evidence="7" id="KW-0804">Transcription</keyword>
<keyword evidence="3 8" id="KW-0597">Phosphoprotein</keyword>
<dbReference type="Pfam" id="PF00072">
    <property type="entry name" value="Response_reg"/>
    <property type="match status" value="1"/>
</dbReference>
<proteinExistence type="predicted"/>
<reference evidence="12" key="1">
    <citation type="submission" date="2020-08" db="EMBL/GenBank/DDBJ databases">
        <title>Novel species isolated from subtropical streams in China.</title>
        <authorList>
            <person name="Lu H."/>
        </authorList>
    </citation>
    <scope>NUCLEOTIDE SEQUENCE</scope>
    <source>
        <strain evidence="12">CY7W</strain>
    </source>
</reference>
<dbReference type="PANTHER" id="PTHR48111">
    <property type="entry name" value="REGULATOR OF RPOS"/>
    <property type="match status" value="1"/>
</dbReference>